<dbReference type="OrthoDB" id="9815205at2"/>
<dbReference type="GO" id="GO:0016853">
    <property type="term" value="F:isomerase activity"/>
    <property type="evidence" value="ECO:0007669"/>
    <property type="project" value="UniProtKB-KW"/>
</dbReference>
<feature type="domain" description="Thioredoxin" evidence="3">
    <location>
        <begin position="14"/>
        <end position="157"/>
    </location>
</feature>
<name>A0A2T0U6Q4_9SPHI</name>
<sequence>MKFLFAILICLLSSRAGAQAKLLSLKDFDQRLANGKDTTFVINFWATWCAPCVQELPYFERLRKENKALPLQVLLISVDSRSKLEKLVNPFIKTHQIESEVYIFDEPDQQKFIDHVDKNWRGSVPATLVVNTASSRRSFYEREFSYEELKSLTINPE</sequence>
<evidence type="ECO:0000313" key="4">
    <source>
        <dbReference type="EMBL" id="PRY53584.1"/>
    </source>
</evidence>
<dbReference type="EMBL" id="PVTH01000003">
    <property type="protein sequence ID" value="PRY53584.1"/>
    <property type="molecule type" value="Genomic_DNA"/>
</dbReference>
<dbReference type="Pfam" id="PF00578">
    <property type="entry name" value="AhpC-TSA"/>
    <property type="match status" value="1"/>
</dbReference>
<keyword evidence="1" id="KW-0676">Redox-active center</keyword>
<dbReference type="Gene3D" id="3.40.30.10">
    <property type="entry name" value="Glutaredoxin"/>
    <property type="match status" value="1"/>
</dbReference>
<dbReference type="PANTHER" id="PTHR42852">
    <property type="entry name" value="THIOL:DISULFIDE INTERCHANGE PROTEIN DSBE"/>
    <property type="match status" value="1"/>
</dbReference>
<dbReference type="InterPro" id="IPR000866">
    <property type="entry name" value="AhpC/TSA"/>
</dbReference>
<keyword evidence="4" id="KW-0413">Isomerase</keyword>
<dbReference type="InterPro" id="IPR036249">
    <property type="entry name" value="Thioredoxin-like_sf"/>
</dbReference>
<accession>A0A2T0U6Q4</accession>
<dbReference type="Proteomes" id="UP000238034">
    <property type="component" value="Unassembled WGS sequence"/>
</dbReference>
<dbReference type="PROSITE" id="PS00194">
    <property type="entry name" value="THIOREDOXIN_1"/>
    <property type="match status" value="1"/>
</dbReference>
<organism evidence="4 5">
    <name type="scientific">Arcticibacter pallidicorallinus</name>
    <dbReference type="NCBI Taxonomy" id="1259464"/>
    <lineage>
        <taxon>Bacteria</taxon>
        <taxon>Pseudomonadati</taxon>
        <taxon>Bacteroidota</taxon>
        <taxon>Sphingobacteriia</taxon>
        <taxon>Sphingobacteriales</taxon>
        <taxon>Sphingobacteriaceae</taxon>
        <taxon>Arcticibacter</taxon>
    </lineage>
</organism>
<dbReference type="RefSeq" id="WP_106292193.1">
    <property type="nucleotide sequence ID" value="NZ_PVTH01000003.1"/>
</dbReference>
<feature type="chain" id="PRO_5015581364" evidence="2">
    <location>
        <begin position="19"/>
        <end position="157"/>
    </location>
</feature>
<dbReference type="PROSITE" id="PS51352">
    <property type="entry name" value="THIOREDOXIN_2"/>
    <property type="match status" value="1"/>
</dbReference>
<protein>
    <submittedName>
        <fullName evidence="4">Thiol-disulfide isomerase/thioredoxin</fullName>
    </submittedName>
</protein>
<keyword evidence="5" id="KW-1185">Reference proteome</keyword>
<dbReference type="InterPro" id="IPR050553">
    <property type="entry name" value="Thioredoxin_ResA/DsbE_sf"/>
</dbReference>
<keyword evidence="2" id="KW-0732">Signal</keyword>
<dbReference type="PANTHER" id="PTHR42852:SF13">
    <property type="entry name" value="PROTEIN DIPZ"/>
    <property type="match status" value="1"/>
</dbReference>
<dbReference type="GO" id="GO:0016491">
    <property type="term" value="F:oxidoreductase activity"/>
    <property type="evidence" value="ECO:0007669"/>
    <property type="project" value="InterPro"/>
</dbReference>
<dbReference type="InterPro" id="IPR017937">
    <property type="entry name" value="Thioredoxin_CS"/>
</dbReference>
<reference evidence="4 5" key="1">
    <citation type="submission" date="2018-03" db="EMBL/GenBank/DDBJ databases">
        <title>Genomic Encyclopedia of Type Strains, Phase III (KMG-III): the genomes of soil and plant-associated and newly described type strains.</title>
        <authorList>
            <person name="Whitman W."/>
        </authorList>
    </citation>
    <scope>NUCLEOTIDE SEQUENCE [LARGE SCALE GENOMIC DNA]</scope>
    <source>
        <strain evidence="4 5">CGMCC 1.9313</strain>
    </source>
</reference>
<dbReference type="SUPFAM" id="SSF52833">
    <property type="entry name" value="Thioredoxin-like"/>
    <property type="match status" value="1"/>
</dbReference>
<evidence type="ECO:0000313" key="5">
    <source>
        <dbReference type="Proteomes" id="UP000238034"/>
    </source>
</evidence>
<evidence type="ECO:0000256" key="1">
    <source>
        <dbReference type="ARBA" id="ARBA00023284"/>
    </source>
</evidence>
<comment type="caution">
    <text evidence="4">The sequence shown here is derived from an EMBL/GenBank/DDBJ whole genome shotgun (WGS) entry which is preliminary data.</text>
</comment>
<dbReference type="AlphaFoldDB" id="A0A2T0U6Q4"/>
<feature type="signal peptide" evidence="2">
    <location>
        <begin position="1"/>
        <end position="18"/>
    </location>
</feature>
<dbReference type="GO" id="GO:0016209">
    <property type="term" value="F:antioxidant activity"/>
    <property type="evidence" value="ECO:0007669"/>
    <property type="project" value="InterPro"/>
</dbReference>
<gene>
    <name evidence="4" type="ORF">B0I27_10349</name>
</gene>
<evidence type="ECO:0000259" key="3">
    <source>
        <dbReference type="PROSITE" id="PS51352"/>
    </source>
</evidence>
<dbReference type="CDD" id="cd02966">
    <property type="entry name" value="TlpA_like_family"/>
    <property type="match status" value="1"/>
</dbReference>
<proteinExistence type="predicted"/>
<dbReference type="InterPro" id="IPR013766">
    <property type="entry name" value="Thioredoxin_domain"/>
</dbReference>
<evidence type="ECO:0000256" key="2">
    <source>
        <dbReference type="SAM" id="SignalP"/>
    </source>
</evidence>